<reference evidence="1 2" key="1">
    <citation type="journal article" date="2022" name="Int. J. Syst. Evol. Microbiol.">
        <title>&lt;i&gt;Sideroxyarcus emersonii&lt;/i&gt; gen. nov. sp. nov., a neutrophilic, microaerobic iron- and thiosulfate-oxidizing bacterium isolated from iron-rich wetland sediment.</title>
        <authorList>
            <person name="Kato S."/>
            <person name="Itoh T."/>
            <person name="Iino T."/>
            <person name="Ohkuma M."/>
        </authorList>
    </citation>
    <scope>NUCLEOTIDE SEQUENCE [LARGE SCALE GENOMIC DNA]</scope>
    <source>
        <strain evidence="1 2">MIZ01</strain>
    </source>
</reference>
<dbReference type="AlphaFoldDB" id="A0AAN1X9Q1"/>
<keyword evidence="2" id="KW-1185">Reference proteome</keyword>
<dbReference type="KEGG" id="seme:MIZ01_1076"/>
<sequence>MFASPCVHGVHGILTRRQDGSMPGPARRTWPGMPADMDKHGIGLYSPATPQWLVKQEEVVGGVVWTCTSKRER</sequence>
<proteinExistence type="predicted"/>
<evidence type="ECO:0000313" key="2">
    <source>
        <dbReference type="Proteomes" id="UP001320326"/>
    </source>
</evidence>
<organism evidence="1 2">
    <name type="scientific">Sideroxyarcus emersonii</name>
    <dbReference type="NCBI Taxonomy" id="2764705"/>
    <lineage>
        <taxon>Bacteria</taxon>
        <taxon>Pseudomonadati</taxon>
        <taxon>Pseudomonadota</taxon>
        <taxon>Betaproteobacteria</taxon>
        <taxon>Nitrosomonadales</taxon>
        <taxon>Gallionellaceae</taxon>
        <taxon>Sideroxyarcus</taxon>
    </lineage>
</organism>
<gene>
    <name evidence="1" type="ORF">MIZ01_1076</name>
</gene>
<evidence type="ECO:0000313" key="1">
    <source>
        <dbReference type="EMBL" id="BCK87304.1"/>
    </source>
</evidence>
<protein>
    <submittedName>
        <fullName evidence="1">Uncharacterized protein</fullName>
    </submittedName>
</protein>
<dbReference type="Proteomes" id="UP001320326">
    <property type="component" value="Chromosome"/>
</dbReference>
<dbReference type="EMBL" id="AP023423">
    <property type="protein sequence ID" value="BCK87304.1"/>
    <property type="molecule type" value="Genomic_DNA"/>
</dbReference>
<name>A0AAN1X9Q1_9PROT</name>
<accession>A0AAN1X9Q1</accession>